<dbReference type="EMBL" id="CP044620">
    <property type="protein sequence ID" value="QRD85494.1"/>
    <property type="molecule type" value="Genomic_DNA"/>
</dbReference>
<gene>
    <name evidence="3" type="ORF">F9C07_2281607</name>
</gene>
<dbReference type="PROSITE" id="PS51186">
    <property type="entry name" value="GNAT"/>
    <property type="match status" value="1"/>
</dbReference>
<dbReference type="InterPro" id="IPR052523">
    <property type="entry name" value="Trichothecene_AcTrans"/>
</dbReference>
<accession>A0A7U2MKR7</accession>
<dbReference type="PANTHER" id="PTHR42791:SF2">
    <property type="entry name" value="N-ACETYLTRANSFERASE DOMAIN-CONTAINING PROTEIN"/>
    <property type="match status" value="1"/>
</dbReference>
<dbReference type="InterPro" id="IPR016181">
    <property type="entry name" value="Acyl_CoA_acyltransferase"/>
</dbReference>
<dbReference type="GO" id="GO:0016747">
    <property type="term" value="F:acyltransferase activity, transferring groups other than amino-acyl groups"/>
    <property type="evidence" value="ECO:0007669"/>
    <property type="project" value="InterPro"/>
</dbReference>
<name>A0A7U2MKR7_ASPFN</name>
<dbReference type="PANTHER" id="PTHR42791">
    <property type="entry name" value="GNAT FAMILY ACETYLTRANSFERASE"/>
    <property type="match status" value="1"/>
</dbReference>
<feature type="domain" description="N-acetyltransferase" evidence="2">
    <location>
        <begin position="119"/>
        <end position="254"/>
    </location>
</feature>
<dbReference type="SUPFAM" id="SSF55729">
    <property type="entry name" value="Acyl-CoA N-acyltransferases (Nat)"/>
    <property type="match status" value="1"/>
</dbReference>
<proteinExistence type="predicted"/>
<evidence type="ECO:0000313" key="3">
    <source>
        <dbReference type="EMBL" id="QRD85494.1"/>
    </source>
</evidence>
<dbReference type="Proteomes" id="UP000596276">
    <property type="component" value="Chromosome 3"/>
</dbReference>
<dbReference type="VEuPathDB" id="FungiDB:AFLA_006733"/>
<dbReference type="Pfam" id="PF13673">
    <property type="entry name" value="Acetyltransf_10"/>
    <property type="match status" value="1"/>
</dbReference>
<dbReference type="OMA" id="WYNAFTT"/>
<evidence type="ECO:0000313" key="4">
    <source>
        <dbReference type="Proteomes" id="UP000596276"/>
    </source>
</evidence>
<keyword evidence="4" id="KW-1185">Reference proteome</keyword>
<dbReference type="VEuPathDB" id="FungiDB:F9C07_2281607"/>
<dbReference type="Gene3D" id="3.40.630.30">
    <property type="match status" value="1"/>
</dbReference>
<dbReference type="AlphaFoldDB" id="A0A7U2MKR7"/>
<organism evidence="3 4">
    <name type="scientific">Aspergillus flavus (strain ATCC 200026 / FGSC A1120 / IAM 13836 / NRRL 3357 / JCM 12722 / SRRC 167)</name>
    <dbReference type="NCBI Taxonomy" id="332952"/>
    <lineage>
        <taxon>Eukaryota</taxon>
        <taxon>Fungi</taxon>
        <taxon>Dikarya</taxon>
        <taxon>Ascomycota</taxon>
        <taxon>Pezizomycotina</taxon>
        <taxon>Eurotiomycetes</taxon>
        <taxon>Eurotiomycetidae</taxon>
        <taxon>Eurotiales</taxon>
        <taxon>Aspergillaceae</taxon>
        <taxon>Aspergillus</taxon>
        <taxon>Aspergillus subgen. Circumdati</taxon>
    </lineage>
</organism>
<sequence length="254" mass="28466">MSHSTNCSPITSTKKHGSMKGPYSVQCGAADARISCVPQSPRLYSTMTVNTTQSTSTSGSPLKLEHATLEDIPELIEVWYNAFDTPDMLAIWPNTPGVRQWWDQANRHDMLHKPREKYLKVVDTRNGRIAAYAKWSLETAEERGPRFPPWHSDMDPERNDAFIEGLEIGRARLVGGKKNFYLDMLGTHTDYRKMGAARMLIGWGCQMADQEGAFAYIDASAEGRPVYEKFGFVDRSDSARSAAGLASMVREPRN</sequence>
<reference evidence="4" key="1">
    <citation type="journal article" date="2021" name="G3 (Bethesda)">
        <title>Chromosome assembled and annotated genome sequence of Aspergillus flavus NRRL 3357.</title>
        <authorList>
            <person name="Skerker J.M."/>
            <person name="Pianalto K.M."/>
            <person name="Mondo S.J."/>
            <person name="Yang K."/>
            <person name="Arkin A.P."/>
            <person name="Keller N.P."/>
            <person name="Grigoriev I.V."/>
            <person name="Louise Glass N.L."/>
        </authorList>
    </citation>
    <scope>NUCLEOTIDE SEQUENCE [LARGE SCALE GENOMIC DNA]</scope>
    <source>
        <strain evidence="4">ATCC 200026 / FGSC A1120 / IAM 13836 / NRRL 3357 / JCM 12722 / SRRC 167</strain>
    </source>
</reference>
<protein>
    <submittedName>
        <fullName evidence="3">Acyl-CoA N-acyltransferase</fullName>
    </submittedName>
</protein>
<evidence type="ECO:0000256" key="1">
    <source>
        <dbReference type="SAM" id="MobiDB-lite"/>
    </source>
</evidence>
<dbReference type="InterPro" id="IPR000182">
    <property type="entry name" value="GNAT_dom"/>
</dbReference>
<evidence type="ECO:0000259" key="2">
    <source>
        <dbReference type="PROSITE" id="PS51186"/>
    </source>
</evidence>
<feature type="compositionally biased region" description="Polar residues" evidence="1">
    <location>
        <begin position="1"/>
        <end position="12"/>
    </location>
</feature>
<feature type="region of interest" description="Disordered" evidence="1">
    <location>
        <begin position="1"/>
        <end position="21"/>
    </location>
</feature>